<dbReference type="InterPro" id="IPR037165">
    <property type="entry name" value="AldOxase/xan_DH_Mopterin-bd_sf"/>
</dbReference>
<keyword evidence="2" id="KW-0560">Oxidoreductase</keyword>
<evidence type="ECO:0000313" key="3">
    <source>
        <dbReference type="Proteomes" id="UP000073601"/>
    </source>
</evidence>
<organism evidence="2 3">
    <name type="scientific">Grimontia marina</name>
    <dbReference type="NCBI Taxonomy" id="646534"/>
    <lineage>
        <taxon>Bacteria</taxon>
        <taxon>Pseudomonadati</taxon>
        <taxon>Pseudomonadota</taxon>
        <taxon>Gammaproteobacteria</taxon>
        <taxon>Vibrionales</taxon>
        <taxon>Vibrionaceae</taxon>
        <taxon>Grimontia</taxon>
    </lineage>
</organism>
<protein>
    <submittedName>
        <fullName evidence="2">Isoquinoline 1-oxidoreductase subunit beta</fullName>
        <ecNumber evidence="2">1.3.99.16</ecNumber>
    </submittedName>
</protein>
<gene>
    <name evidence="2" type="primary">iorB_2</name>
    <name evidence="2" type="ORF">GMA8713_04602</name>
</gene>
<feature type="domain" description="Aldehyde oxidase/xanthine dehydrogenase second molybdopterin binding" evidence="1">
    <location>
        <begin position="51"/>
        <end position="129"/>
    </location>
</feature>
<evidence type="ECO:0000313" key="2">
    <source>
        <dbReference type="EMBL" id="CZF86568.1"/>
    </source>
</evidence>
<dbReference type="AlphaFoldDB" id="A0A128FIF7"/>
<accession>A0A128FIF7</accession>
<proteinExistence type="predicted"/>
<dbReference type="Pfam" id="PF20256">
    <property type="entry name" value="MoCoBD_2"/>
    <property type="match status" value="1"/>
</dbReference>
<dbReference type="EC" id="1.3.99.16" evidence="2"/>
<dbReference type="InterPro" id="IPR046867">
    <property type="entry name" value="AldOxase/xan_DH_MoCoBD2"/>
</dbReference>
<dbReference type="PANTHER" id="PTHR47495">
    <property type="entry name" value="ALDEHYDE DEHYDROGENASE"/>
    <property type="match status" value="1"/>
</dbReference>
<dbReference type="PANTHER" id="PTHR47495:SF2">
    <property type="entry name" value="ALDEHYDE DEHYDROGENASE"/>
    <property type="match status" value="1"/>
</dbReference>
<sequence>MPLWRLEPYAVKVARTVLRETALGNKCRPPDKPLPKGKGRGVAVHESFRTFVAQVVEVTVENGQITVDKVVCAVDCGVAINPDIIKTQMQGGIGFGLSPALVSEITLQDGATVQSNFHDYLVLREMQMPEVEVHIVPSAEAPTGVGEPGTPPIAPAVANAVFAATGQRLHDLPMKLS</sequence>
<evidence type="ECO:0000259" key="1">
    <source>
        <dbReference type="Pfam" id="PF20256"/>
    </source>
</evidence>
<reference evidence="3" key="1">
    <citation type="submission" date="2016-02" db="EMBL/GenBank/DDBJ databases">
        <authorList>
            <person name="Rodrigo-Torres Lidia"/>
            <person name="Arahal R.David."/>
        </authorList>
    </citation>
    <scope>NUCLEOTIDE SEQUENCE [LARGE SCALE GENOMIC DNA]</scope>
    <source>
        <strain evidence="3">CECT 8713</strain>
    </source>
</reference>
<dbReference type="EMBL" id="FIZY01000070">
    <property type="protein sequence ID" value="CZF86568.1"/>
    <property type="molecule type" value="Genomic_DNA"/>
</dbReference>
<dbReference type="GO" id="GO:0047121">
    <property type="term" value="F:isoquinoline 1-oxidoreductase activity"/>
    <property type="evidence" value="ECO:0007669"/>
    <property type="project" value="UniProtKB-EC"/>
</dbReference>
<dbReference type="InterPro" id="IPR052516">
    <property type="entry name" value="N-heterocyclic_Hydroxylase"/>
</dbReference>
<keyword evidence="3" id="KW-1185">Reference proteome</keyword>
<dbReference type="Gene3D" id="3.30.365.10">
    <property type="entry name" value="Aldehyde oxidase/xanthine dehydrogenase, molybdopterin binding domain"/>
    <property type="match status" value="1"/>
</dbReference>
<dbReference type="Proteomes" id="UP000073601">
    <property type="component" value="Unassembled WGS sequence"/>
</dbReference>
<name>A0A128FIF7_9GAMM</name>
<dbReference type="SUPFAM" id="SSF56003">
    <property type="entry name" value="Molybdenum cofactor-binding domain"/>
    <property type="match status" value="1"/>
</dbReference>